<evidence type="ECO:0000313" key="13">
    <source>
        <dbReference type="Proteomes" id="UP000316726"/>
    </source>
</evidence>
<dbReference type="HAMAP" id="MF_00252">
    <property type="entry name" value="Lys_tRNA_synth_class2"/>
    <property type="match status" value="1"/>
</dbReference>
<proteinExistence type="inferred from homology"/>
<dbReference type="AlphaFoldDB" id="A0A5B8MXN3"/>
<feature type="domain" description="Aminoacyl-transfer RNA synthetases class-II family profile" evidence="11">
    <location>
        <begin position="410"/>
        <end position="763"/>
    </location>
</feature>
<dbReference type="InterPro" id="IPR002313">
    <property type="entry name" value="Lys-tRNA-ligase_II"/>
</dbReference>
<dbReference type="GO" id="GO:0000049">
    <property type="term" value="F:tRNA binding"/>
    <property type="evidence" value="ECO:0007669"/>
    <property type="project" value="TreeGrafter"/>
</dbReference>
<dbReference type="Pfam" id="PF00152">
    <property type="entry name" value="tRNA-synt_2"/>
    <property type="match status" value="1"/>
</dbReference>
<evidence type="ECO:0000256" key="3">
    <source>
        <dbReference type="ARBA" id="ARBA00022723"/>
    </source>
</evidence>
<evidence type="ECO:0000256" key="1">
    <source>
        <dbReference type="ARBA" id="ARBA00013166"/>
    </source>
</evidence>
<feature type="region of interest" description="Disordered" evidence="10">
    <location>
        <begin position="167"/>
        <end position="207"/>
    </location>
</feature>
<feature type="region of interest" description="Disordered" evidence="10">
    <location>
        <begin position="1"/>
        <end position="37"/>
    </location>
</feature>
<dbReference type="EMBL" id="CP031049">
    <property type="protein sequence ID" value="QDZ25333.1"/>
    <property type="molecule type" value="Genomic_DNA"/>
</dbReference>
<dbReference type="PRINTS" id="PR00982">
    <property type="entry name" value="TRNASYNTHLYS"/>
</dbReference>
<evidence type="ECO:0000256" key="6">
    <source>
        <dbReference type="ARBA" id="ARBA00023146"/>
    </source>
</evidence>
<evidence type="ECO:0000259" key="11">
    <source>
        <dbReference type="PROSITE" id="PS50862"/>
    </source>
</evidence>
<feature type="compositionally biased region" description="Basic residues" evidence="10">
    <location>
        <begin position="182"/>
        <end position="191"/>
    </location>
</feature>
<dbReference type="PANTHER" id="PTHR42918:SF15">
    <property type="entry name" value="LYSINE--TRNA LIGASE, CHLOROPLASTIC_MITOCHONDRIAL"/>
    <property type="match status" value="1"/>
</dbReference>
<evidence type="ECO:0000313" key="12">
    <source>
        <dbReference type="EMBL" id="QDZ25333.1"/>
    </source>
</evidence>
<keyword evidence="4" id="KW-0547">Nucleotide-binding</keyword>
<dbReference type="Gene3D" id="3.30.930.10">
    <property type="entry name" value="Bira Bifunctional Protein, Domain 2"/>
    <property type="match status" value="1"/>
</dbReference>
<dbReference type="Pfam" id="PF01336">
    <property type="entry name" value="tRNA_anti-codon"/>
    <property type="match status" value="1"/>
</dbReference>
<gene>
    <name evidence="12" type="ORF">A3770_16p78510</name>
</gene>
<dbReference type="InterPro" id="IPR018149">
    <property type="entry name" value="Lys-tRNA-synth_II_C"/>
</dbReference>
<dbReference type="GO" id="GO:0005524">
    <property type="term" value="F:ATP binding"/>
    <property type="evidence" value="ECO:0007669"/>
    <property type="project" value="UniProtKB-KW"/>
</dbReference>
<dbReference type="InterPro" id="IPR044136">
    <property type="entry name" value="Lys-tRNA-ligase_II_N"/>
</dbReference>
<dbReference type="GO" id="GO:0046872">
    <property type="term" value="F:metal ion binding"/>
    <property type="evidence" value="ECO:0007669"/>
    <property type="project" value="UniProtKB-KW"/>
</dbReference>
<accession>A0A5B8MXN3</accession>
<name>A0A5B8MXN3_9CHLO</name>
<protein>
    <recommendedName>
        <fullName evidence="1 9">Lysine--tRNA ligase</fullName>
        <ecNumber evidence="1 9">6.1.1.6</ecNumber>
    </recommendedName>
    <alternativeName>
        <fullName evidence="7 9">Lysyl-tRNA synthetase</fullName>
    </alternativeName>
</protein>
<dbReference type="SUPFAM" id="SSF50249">
    <property type="entry name" value="Nucleic acid-binding proteins"/>
    <property type="match status" value="1"/>
</dbReference>
<reference evidence="12 13" key="1">
    <citation type="submission" date="2018-07" db="EMBL/GenBank/DDBJ databases">
        <title>The complete nuclear genome of the prasinophyte Chloropicon primus (CCMP1205).</title>
        <authorList>
            <person name="Pombert J.-F."/>
            <person name="Otis C."/>
            <person name="Turmel M."/>
            <person name="Lemieux C."/>
        </authorList>
    </citation>
    <scope>NUCLEOTIDE SEQUENCE [LARGE SCALE GENOMIC DNA]</scope>
    <source>
        <strain evidence="12 13">CCMP1205</strain>
    </source>
</reference>
<keyword evidence="2 12" id="KW-0436">Ligase</keyword>
<comment type="catalytic activity">
    <reaction evidence="8 9">
        <text>tRNA(Lys) + L-lysine + ATP = L-lysyl-tRNA(Lys) + AMP + diphosphate</text>
        <dbReference type="Rhea" id="RHEA:20792"/>
        <dbReference type="Rhea" id="RHEA-COMP:9696"/>
        <dbReference type="Rhea" id="RHEA-COMP:9697"/>
        <dbReference type="ChEBI" id="CHEBI:30616"/>
        <dbReference type="ChEBI" id="CHEBI:32551"/>
        <dbReference type="ChEBI" id="CHEBI:33019"/>
        <dbReference type="ChEBI" id="CHEBI:78442"/>
        <dbReference type="ChEBI" id="CHEBI:78529"/>
        <dbReference type="ChEBI" id="CHEBI:456215"/>
        <dbReference type="EC" id="6.1.1.6"/>
    </reaction>
</comment>
<evidence type="ECO:0000256" key="8">
    <source>
        <dbReference type="ARBA" id="ARBA00048573"/>
    </source>
</evidence>
<dbReference type="InterPro" id="IPR006195">
    <property type="entry name" value="aa-tRNA-synth_II"/>
</dbReference>
<dbReference type="InterPro" id="IPR012340">
    <property type="entry name" value="NA-bd_OB-fold"/>
</dbReference>
<dbReference type="PANTHER" id="PTHR42918">
    <property type="entry name" value="LYSYL-TRNA SYNTHETASE"/>
    <property type="match status" value="1"/>
</dbReference>
<dbReference type="CDD" id="cd04322">
    <property type="entry name" value="LysRS_N"/>
    <property type="match status" value="1"/>
</dbReference>
<dbReference type="NCBIfam" id="TIGR00499">
    <property type="entry name" value="lysS_bact"/>
    <property type="match status" value="1"/>
</dbReference>
<keyword evidence="5" id="KW-0067">ATP-binding</keyword>
<evidence type="ECO:0000256" key="2">
    <source>
        <dbReference type="ARBA" id="ARBA00022598"/>
    </source>
</evidence>
<dbReference type="GO" id="GO:0004824">
    <property type="term" value="F:lysine-tRNA ligase activity"/>
    <property type="evidence" value="ECO:0007669"/>
    <property type="project" value="UniProtKB-EC"/>
</dbReference>
<dbReference type="GO" id="GO:0005829">
    <property type="term" value="C:cytosol"/>
    <property type="evidence" value="ECO:0007669"/>
    <property type="project" value="TreeGrafter"/>
</dbReference>
<evidence type="ECO:0000256" key="4">
    <source>
        <dbReference type="ARBA" id="ARBA00022741"/>
    </source>
</evidence>
<dbReference type="PROSITE" id="PS50862">
    <property type="entry name" value="AA_TRNA_LIGASE_II"/>
    <property type="match status" value="1"/>
</dbReference>
<evidence type="ECO:0000256" key="9">
    <source>
        <dbReference type="RuleBase" id="RU003748"/>
    </source>
</evidence>
<dbReference type="InterPro" id="IPR004364">
    <property type="entry name" value="Aa-tRNA-synt_II"/>
</dbReference>
<dbReference type="Gene3D" id="2.40.50.140">
    <property type="entry name" value="Nucleic acid-binding proteins"/>
    <property type="match status" value="1"/>
</dbReference>
<dbReference type="SUPFAM" id="SSF55681">
    <property type="entry name" value="Class II aaRS and biotin synthetases"/>
    <property type="match status" value="1"/>
</dbReference>
<keyword evidence="6" id="KW-0030">Aminoacyl-tRNA synthetase</keyword>
<dbReference type="Proteomes" id="UP000316726">
    <property type="component" value="Chromosome 16"/>
</dbReference>
<organism evidence="12 13">
    <name type="scientific">Chloropicon primus</name>
    <dbReference type="NCBI Taxonomy" id="1764295"/>
    <lineage>
        <taxon>Eukaryota</taxon>
        <taxon>Viridiplantae</taxon>
        <taxon>Chlorophyta</taxon>
        <taxon>Chloropicophyceae</taxon>
        <taxon>Chloropicales</taxon>
        <taxon>Chloropicaceae</taxon>
        <taxon>Chloropicon</taxon>
    </lineage>
</organism>
<dbReference type="InterPro" id="IPR045864">
    <property type="entry name" value="aa-tRNA-synth_II/BPL/LPL"/>
</dbReference>
<dbReference type="NCBIfam" id="NF001756">
    <property type="entry name" value="PRK00484.1"/>
    <property type="match status" value="1"/>
</dbReference>
<dbReference type="CDD" id="cd00775">
    <property type="entry name" value="LysRS_core"/>
    <property type="match status" value="1"/>
</dbReference>
<dbReference type="OrthoDB" id="21243at2759"/>
<dbReference type="GO" id="GO:0006430">
    <property type="term" value="P:lysyl-tRNA aminoacylation"/>
    <property type="evidence" value="ECO:0007669"/>
    <property type="project" value="InterPro"/>
</dbReference>
<sequence>MKAMASRLTRELQVKARRAGGATRTMRRRGHRSQGGAVASICAAARGREPHLGALRWSSSAATTRTTRALWCSACVAVRSRLGRLDAGGLGRRLVTRGAATTSGGTGADEALVAEAREEVSRQGLVVKEAKERAKALGENPNSYAKDEIAKLLELKAKLDALTGEGKAAEEGKGGGSGKVVSKGKKQKKKKQEGDGGTPGSTSSLEELRKVRIEKAAALREIARDTQSPLSSSGFMPFAYGFSRTDYCKELQERHSELGPGEEEESSARVAVCGRVTNKRVFGKLAFVTIEDVTGTIQLQVSKGNLPSKEEQGKGEAASSGDPVGSLAFADMKKLLDLGDIVGGCGTLRKTDKGELSVNCSNFVVLTKALVPLPDKYHGLKDQEMRYRRREVDLLASGHMGLARRALLARARVMRAMREHLHDRSYTEVETPVLHKQAGGADARPFMTHHNALDKGLTLRIATELHLKRLVVGGLERVYEIGKVFRNEGISTRHNPEFTSIEVYQAYADYHDMMSLTEELIQESARQVLRMDDISEEEVNQKLGSMEYQGQRLNLRDRFRRVSMTESVLEKTGVDPFEVWSDSHGGESVVQALRDAGKVKVTDSDAVEIQAACASSAGHALGSLFELYVEEDLIQPTFVTDLPLALSPLAKPHRIHPEKYAERFELFVCGRELANAFSELTDPVDQRQRFESQVASHMAKRSALKEMDSEDLEDLDYEIEIDEEFVSALEYGMPPTAGMGLGVDRLIMLLVDAPSIRDVIGFPLLK</sequence>
<dbReference type="InterPro" id="IPR004365">
    <property type="entry name" value="NA-bd_OB_tRNA"/>
</dbReference>
<dbReference type="STRING" id="1764295.A0A5B8MXN3"/>
<evidence type="ECO:0000256" key="7">
    <source>
        <dbReference type="ARBA" id="ARBA00030563"/>
    </source>
</evidence>
<dbReference type="EC" id="6.1.1.6" evidence="1 9"/>
<keyword evidence="3" id="KW-0479">Metal-binding</keyword>
<evidence type="ECO:0000256" key="10">
    <source>
        <dbReference type="SAM" id="MobiDB-lite"/>
    </source>
</evidence>
<evidence type="ECO:0000256" key="5">
    <source>
        <dbReference type="ARBA" id="ARBA00022840"/>
    </source>
</evidence>
<keyword evidence="13" id="KW-1185">Reference proteome</keyword>